<feature type="compositionally biased region" description="Low complexity" evidence="1">
    <location>
        <begin position="420"/>
        <end position="437"/>
    </location>
</feature>
<dbReference type="Gene3D" id="3.30.450.20">
    <property type="entry name" value="PAS domain"/>
    <property type="match status" value="1"/>
</dbReference>
<dbReference type="Proteomes" id="UP000039865">
    <property type="component" value="Unassembled WGS sequence"/>
</dbReference>
<evidence type="ECO:0000256" key="1">
    <source>
        <dbReference type="SAM" id="MobiDB-lite"/>
    </source>
</evidence>
<keyword evidence="2" id="KW-0812">Transmembrane</keyword>
<dbReference type="AlphaFoldDB" id="A0A077ZT99"/>
<evidence type="ECO:0000256" key="2">
    <source>
        <dbReference type="SAM" id="Phobius"/>
    </source>
</evidence>
<proteinExistence type="predicted"/>
<evidence type="ECO:0008006" key="5">
    <source>
        <dbReference type="Google" id="ProtNLM"/>
    </source>
</evidence>
<dbReference type="InterPro" id="IPR035965">
    <property type="entry name" value="PAS-like_dom_sf"/>
</dbReference>
<accession>A0A077ZT99</accession>
<keyword evidence="2" id="KW-1133">Transmembrane helix</keyword>
<feature type="transmembrane region" description="Helical" evidence="2">
    <location>
        <begin position="466"/>
        <end position="488"/>
    </location>
</feature>
<dbReference type="PANTHER" id="PTHR31600">
    <property type="entry name" value="TINY MACROCYSTS PROTEIN B-RELATED"/>
    <property type="match status" value="1"/>
</dbReference>
<organism evidence="3 4">
    <name type="scientific">Stylonychia lemnae</name>
    <name type="common">Ciliate</name>
    <dbReference type="NCBI Taxonomy" id="5949"/>
    <lineage>
        <taxon>Eukaryota</taxon>
        <taxon>Sar</taxon>
        <taxon>Alveolata</taxon>
        <taxon>Ciliophora</taxon>
        <taxon>Intramacronucleata</taxon>
        <taxon>Spirotrichea</taxon>
        <taxon>Stichotrichia</taxon>
        <taxon>Sporadotrichida</taxon>
        <taxon>Oxytrichidae</taxon>
        <taxon>Stylonychinae</taxon>
        <taxon>Stylonychia</taxon>
    </lineage>
</organism>
<evidence type="ECO:0000313" key="4">
    <source>
        <dbReference type="Proteomes" id="UP000039865"/>
    </source>
</evidence>
<keyword evidence="2" id="KW-0472">Membrane</keyword>
<dbReference type="PANTHER" id="PTHR31600:SF2">
    <property type="entry name" value="GAMETE ENRICHED GENE 10 PROTEIN-RELATED"/>
    <property type="match status" value="1"/>
</dbReference>
<gene>
    <name evidence="3" type="primary">Contig4188.g4481</name>
    <name evidence="3" type="ORF">STYLEM_1517</name>
</gene>
<dbReference type="InterPro" id="IPR052994">
    <property type="entry name" value="Tiny_macrocysts_regulators"/>
</dbReference>
<dbReference type="SUPFAM" id="SSF55785">
    <property type="entry name" value="PYP-like sensor domain (PAS domain)"/>
    <property type="match status" value="1"/>
</dbReference>
<reference evidence="3 4" key="1">
    <citation type="submission" date="2014-06" db="EMBL/GenBank/DDBJ databases">
        <authorList>
            <person name="Swart Estienne"/>
        </authorList>
    </citation>
    <scope>NUCLEOTIDE SEQUENCE [LARGE SCALE GENOMIC DNA]</scope>
    <source>
        <strain evidence="3 4">130c</strain>
    </source>
</reference>
<evidence type="ECO:0000313" key="3">
    <source>
        <dbReference type="EMBL" id="CDW72555.1"/>
    </source>
</evidence>
<dbReference type="InParanoid" id="A0A077ZT99"/>
<feature type="region of interest" description="Disordered" evidence="1">
    <location>
        <begin position="416"/>
        <end position="437"/>
    </location>
</feature>
<protein>
    <recommendedName>
        <fullName evidence="5">Pas domain s-box family protein</fullName>
    </recommendedName>
</protein>
<dbReference type="EMBL" id="CCKQ01001446">
    <property type="protein sequence ID" value="CDW72555.1"/>
    <property type="molecule type" value="Genomic_DNA"/>
</dbReference>
<name>A0A077ZT99_STYLE</name>
<dbReference type="OrthoDB" id="303417at2759"/>
<keyword evidence="4" id="KW-1185">Reference proteome</keyword>
<sequence>MQNDGQMFNINGEYFIQINQLYKEFNHNIEQLSTSVVNFWKDFERESINVEKLQIEGIAIAKNIQSTFRVFSDLDNIKLFKDYQMYFQFAIVQLHILNDQIAYELYVNKMKSILETNKMFEKNFSSERDSDYSNFIISDANGQKFGQILQMNNSLKHLLGWTEEDYTKYRIESFMPTLIKEKHSAFLERYDKTGQSFIINNKTCMFVKKSNGYVIPIELFIKFHYSIEYQYVYLAILKPFYEMAPFSNGVRYNTDQLLFVITDGDDGRIFEYSESCKSILKFNKQYTNDGIIKIVDELIENFSFKIFTQTRSHRYITAEIYEEIHYLDLTYLSDVTEQDIDKGLQNLNNTLFDKFTKAKTRVFEERYSGGVLDLNIFCFLLLHENDDNTLSRNFNIEQTIMNTAVQNLQKDLSHKNQTQSSHIESAHDSSSITGSSFSQKSSTTSMLDYRNFHSFSAQKTPRSLKIIIQLIFILYLVMIVISSVNLGINITRQKQSEYDVHVIKDANDRMNLVSINLLISRVLLNIANGYEPEISSLMEDRFKNYKEIQREKIQLLREAQSSLQQSSFVNSDELSYELNENSMKLYYLNEQNLRYDKQENINIAFNLYIARVADMNSMTKEQMKGNQDIQTLYPSTDPTYKPNIYEQTLFFTIENGNKGF</sequence>